<geneLocation type="plasmid" evidence="1 2">
    <name>pJFP838A</name>
</geneLocation>
<organism evidence="1 2">
    <name type="scientific">Clostridium perfringens</name>
    <dbReference type="NCBI Taxonomy" id="1502"/>
    <lineage>
        <taxon>Bacteria</taxon>
        <taxon>Bacillati</taxon>
        <taxon>Bacillota</taxon>
        <taxon>Clostridia</taxon>
        <taxon>Eubacteriales</taxon>
        <taxon>Clostridiaceae</taxon>
        <taxon>Clostridium</taxon>
    </lineage>
</organism>
<dbReference type="PATRIC" id="fig|1502.177.peg.3349"/>
<dbReference type="AlphaFoldDB" id="A0A140GR99"/>
<dbReference type="OrthoDB" id="5148561at2"/>
<evidence type="ECO:0000313" key="2">
    <source>
        <dbReference type="Proteomes" id="UP000070260"/>
    </source>
</evidence>
<gene>
    <name evidence="1" type="ORF">JFP838_pA0142</name>
</gene>
<accession>A0A140GR99</accession>
<protein>
    <submittedName>
        <fullName evidence="1">Uncharacterized protein</fullName>
    </submittedName>
</protein>
<name>A0A140GR99_CLOPF</name>
<dbReference type="RefSeq" id="WP_061429664.1">
    <property type="nucleotide sequence ID" value="NZ_CATNZX010000001.1"/>
</dbReference>
<dbReference type="Proteomes" id="UP000070260">
    <property type="component" value="Plasmid pJFP838A"/>
</dbReference>
<proteinExistence type="predicted"/>
<keyword evidence="1" id="KW-0614">Plasmid</keyword>
<dbReference type="EMBL" id="CP013615">
    <property type="protein sequence ID" value="AMN31058.1"/>
    <property type="molecule type" value="Genomic_DNA"/>
</dbReference>
<reference evidence="1 2" key="1">
    <citation type="journal article" date="2016" name="PLoS ONE">
        <title>Plasmid Characterization and Chromosome Analysis of Two netF+ Clostridium perfringens Isolates Associated with Foal and Canine Necrotizing Enteritis.</title>
        <authorList>
            <person name="Mehdizadeh Gohari I."/>
            <person name="Kropinski A.M."/>
            <person name="Weese S.J."/>
            <person name="Parreira V.R."/>
            <person name="Whitehead A.E."/>
            <person name="Boerlin P."/>
            <person name="Prescott J.F."/>
        </authorList>
    </citation>
    <scope>NUCLEOTIDE SEQUENCE [LARGE SCALE GENOMIC DNA]</scope>
    <source>
        <strain evidence="1 2">JP838</strain>
        <plasmid evidence="2">Plasmid pJFP838A</plasmid>
    </source>
</reference>
<sequence length="286" mass="34266">MRTIRTNSNKEYKLLFDWKDFGICCNEDLVNKTAFFEVYPNNPNTYLRVEGKSLSEAEIKAWEQYQKILNCPKHEFERRNYKNGAGFCKYCGLFNSNAFESVTKCHICGRKTNYSYDKDNNYYCKAHADNIPVEQMNKWKREYYLICKAKSIYDKKSLNNAIVYIKNEIKPYYMNSCIDDFIGVISRLYNDLSNNLNKENISDEYKITYEECDFTIKNIIFNRHKFKSYITIKISKEQEYIVLLFDEYKDMSLDDNVVEYKETGRIIYLVPLIQDDIFNKFNLIRR</sequence>
<evidence type="ECO:0000313" key="1">
    <source>
        <dbReference type="EMBL" id="AMN31058.1"/>
    </source>
</evidence>